<dbReference type="InterPro" id="IPR050884">
    <property type="entry name" value="CNP_phosphodiesterase-III"/>
</dbReference>
<protein>
    <submittedName>
        <fullName evidence="6">3',5'-cyclic adenosine monophosphate phosphodiesterase CpdA</fullName>
        <ecNumber evidence="6">3.1.4.53</ecNumber>
    </submittedName>
</protein>
<dbReference type="SUPFAM" id="SSF56300">
    <property type="entry name" value="Metallo-dependent phosphatases"/>
    <property type="match status" value="1"/>
</dbReference>
<dbReference type="PANTHER" id="PTHR42988:SF2">
    <property type="entry name" value="CYCLIC NUCLEOTIDE PHOSPHODIESTERASE CBUA0032-RELATED"/>
    <property type="match status" value="1"/>
</dbReference>
<proteinExistence type="inferred from homology"/>
<dbReference type="RefSeq" id="WP_108782457.1">
    <property type="nucleotide sequence ID" value="NZ_OMKW01000002.1"/>
</dbReference>
<dbReference type="InterPro" id="IPR026575">
    <property type="entry name" value="GpdQ/CpdA-like"/>
</dbReference>
<keyword evidence="3" id="KW-0408">Iron</keyword>
<feature type="domain" description="Calcineurin-like phosphoesterase" evidence="5">
    <location>
        <begin position="3"/>
        <end position="196"/>
    </location>
</feature>
<dbReference type="GO" id="GO:0004115">
    <property type="term" value="F:3',5'-cyclic-AMP phosphodiesterase activity"/>
    <property type="evidence" value="ECO:0007669"/>
    <property type="project" value="UniProtKB-EC"/>
</dbReference>
<evidence type="ECO:0000313" key="7">
    <source>
        <dbReference type="Proteomes" id="UP000244932"/>
    </source>
</evidence>
<dbReference type="EC" id="3.1.4.53" evidence="6"/>
<evidence type="ECO:0000256" key="1">
    <source>
        <dbReference type="ARBA" id="ARBA00022723"/>
    </source>
</evidence>
<reference evidence="6 7" key="1">
    <citation type="submission" date="2018-03" db="EMBL/GenBank/DDBJ databases">
        <authorList>
            <person name="Keele B.F."/>
        </authorList>
    </citation>
    <scope>NUCLEOTIDE SEQUENCE [LARGE SCALE GENOMIC DNA]</scope>
    <source>
        <strain evidence="6 7">CeCT 8812</strain>
    </source>
</reference>
<dbReference type="Proteomes" id="UP000244932">
    <property type="component" value="Unassembled WGS sequence"/>
</dbReference>
<evidence type="ECO:0000256" key="2">
    <source>
        <dbReference type="ARBA" id="ARBA00022801"/>
    </source>
</evidence>
<dbReference type="Gene3D" id="3.60.21.10">
    <property type="match status" value="1"/>
</dbReference>
<comment type="similarity">
    <text evidence="4">Belongs to the cyclic nucleotide phosphodiesterase class-III family.</text>
</comment>
<dbReference type="InterPro" id="IPR004843">
    <property type="entry name" value="Calcineurin-like_PHP"/>
</dbReference>
<keyword evidence="1" id="KW-0479">Metal-binding</keyword>
<name>A0A2R8AC02_9RHOB</name>
<evidence type="ECO:0000256" key="3">
    <source>
        <dbReference type="ARBA" id="ARBA00023004"/>
    </source>
</evidence>
<keyword evidence="7" id="KW-1185">Reference proteome</keyword>
<dbReference type="PANTHER" id="PTHR42988">
    <property type="entry name" value="PHOSPHOHYDROLASE"/>
    <property type="match status" value="1"/>
</dbReference>
<dbReference type="EMBL" id="OMKW01000002">
    <property type="protein sequence ID" value="SPF29789.1"/>
    <property type="molecule type" value="Genomic_DNA"/>
</dbReference>
<accession>A0A2R8AC02</accession>
<keyword evidence="2 6" id="KW-0378">Hydrolase</keyword>
<dbReference type="OrthoDB" id="651281at2"/>
<dbReference type="Pfam" id="PF00149">
    <property type="entry name" value="Metallophos"/>
    <property type="match status" value="1"/>
</dbReference>
<dbReference type="AlphaFoldDB" id="A0A2R8AC02"/>
<sequence>MSKLIVMTDLHVTTGAPIIGIDPLARVEEALRHAGSHHPDAAGLVVTGDLVHSADQTEYDRLAPVLATAPWPVWVIPGNHDRRAPLRRSFPNAPRDAAGFMQAVVDLPDARLILLDTLDETDGAGHSGFICSARMEWLSDQLAQADTRPTLVFLHHPPFRTGFDGMDAIGLRNAKELRAVLHAGGVAHVFSGHIHRTITASVDGLSLSVFKSPCHQMPMLLGEPGHGHSIAEPGAYGIVCVNSDGIVVFTEDFSLPPSTNGQH</sequence>
<dbReference type="GO" id="GO:0046872">
    <property type="term" value="F:metal ion binding"/>
    <property type="evidence" value="ECO:0007669"/>
    <property type="project" value="UniProtKB-KW"/>
</dbReference>
<dbReference type="InterPro" id="IPR029052">
    <property type="entry name" value="Metallo-depent_PP-like"/>
</dbReference>
<evidence type="ECO:0000313" key="6">
    <source>
        <dbReference type="EMBL" id="SPF29789.1"/>
    </source>
</evidence>
<dbReference type="CDD" id="cd07402">
    <property type="entry name" value="MPP_GpdQ"/>
    <property type="match status" value="1"/>
</dbReference>
<evidence type="ECO:0000259" key="5">
    <source>
        <dbReference type="Pfam" id="PF00149"/>
    </source>
</evidence>
<gene>
    <name evidence="6" type="primary">cpdA_2</name>
    <name evidence="6" type="ORF">POI8812_02106</name>
</gene>
<evidence type="ECO:0000256" key="4">
    <source>
        <dbReference type="ARBA" id="ARBA00025742"/>
    </source>
</evidence>
<organism evidence="6 7">
    <name type="scientific">Pontivivens insulae</name>
    <dbReference type="NCBI Taxonomy" id="1639689"/>
    <lineage>
        <taxon>Bacteria</taxon>
        <taxon>Pseudomonadati</taxon>
        <taxon>Pseudomonadota</taxon>
        <taxon>Alphaproteobacteria</taxon>
        <taxon>Rhodobacterales</taxon>
        <taxon>Paracoccaceae</taxon>
        <taxon>Pontivivens</taxon>
    </lineage>
</organism>